<accession>A0A1M3TKZ0</accession>
<sequence>MAPSNSLLCLVGLAFLQLFLSAQSTLSTAYRPRPRLRQIPTKPPTILLFPLTPLICDK</sequence>
<keyword evidence="1" id="KW-0732">Signal</keyword>
<dbReference type="AlphaFoldDB" id="A0A1M3TKZ0"/>
<evidence type="ECO:0000313" key="2">
    <source>
        <dbReference type="EMBL" id="OJZ87499.1"/>
    </source>
</evidence>
<feature type="signal peptide" evidence="1">
    <location>
        <begin position="1"/>
        <end position="24"/>
    </location>
</feature>
<dbReference type="EMBL" id="KV878240">
    <property type="protein sequence ID" value="OJZ87499.1"/>
    <property type="molecule type" value="Genomic_DNA"/>
</dbReference>
<proteinExistence type="predicted"/>
<gene>
    <name evidence="2" type="ORF">ASPFODRAFT_45175</name>
</gene>
<dbReference type="Proteomes" id="UP000184063">
    <property type="component" value="Unassembled WGS sequence"/>
</dbReference>
<organism evidence="2 3">
    <name type="scientific">Aspergillus luchuensis (strain CBS 106.47)</name>
    <dbReference type="NCBI Taxonomy" id="1137211"/>
    <lineage>
        <taxon>Eukaryota</taxon>
        <taxon>Fungi</taxon>
        <taxon>Dikarya</taxon>
        <taxon>Ascomycota</taxon>
        <taxon>Pezizomycotina</taxon>
        <taxon>Eurotiomycetes</taxon>
        <taxon>Eurotiomycetidae</taxon>
        <taxon>Eurotiales</taxon>
        <taxon>Aspergillaceae</taxon>
        <taxon>Aspergillus</taxon>
        <taxon>Aspergillus subgen. Circumdati</taxon>
    </lineage>
</organism>
<reference evidence="3" key="1">
    <citation type="journal article" date="2017" name="Genome Biol.">
        <title>Comparative genomics reveals high biological diversity and specific adaptations in the industrially and medically important fungal genus Aspergillus.</title>
        <authorList>
            <person name="de Vries R.P."/>
            <person name="Riley R."/>
            <person name="Wiebenga A."/>
            <person name="Aguilar-Osorio G."/>
            <person name="Amillis S."/>
            <person name="Uchima C.A."/>
            <person name="Anderluh G."/>
            <person name="Asadollahi M."/>
            <person name="Askin M."/>
            <person name="Barry K."/>
            <person name="Battaglia E."/>
            <person name="Bayram O."/>
            <person name="Benocci T."/>
            <person name="Braus-Stromeyer S.A."/>
            <person name="Caldana C."/>
            <person name="Canovas D."/>
            <person name="Cerqueira G.C."/>
            <person name="Chen F."/>
            <person name="Chen W."/>
            <person name="Choi C."/>
            <person name="Clum A."/>
            <person name="Dos Santos R.A."/>
            <person name="Damasio A.R."/>
            <person name="Diallinas G."/>
            <person name="Emri T."/>
            <person name="Fekete E."/>
            <person name="Flipphi M."/>
            <person name="Freyberg S."/>
            <person name="Gallo A."/>
            <person name="Gournas C."/>
            <person name="Habgood R."/>
            <person name="Hainaut M."/>
            <person name="Harispe M.L."/>
            <person name="Henrissat B."/>
            <person name="Hilden K.S."/>
            <person name="Hope R."/>
            <person name="Hossain A."/>
            <person name="Karabika E."/>
            <person name="Karaffa L."/>
            <person name="Karanyi Z."/>
            <person name="Krasevec N."/>
            <person name="Kuo A."/>
            <person name="Kusch H."/>
            <person name="LaButti K."/>
            <person name="Lagendijk E.L."/>
            <person name="Lapidus A."/>
            <person name="Levasseur A."/>
            <person name="Lindquist E."/>
            <person name="Lipzen A."/>
            <person name="Logrieco A.F."/>
            <person name="MacCabe A."/>
            <person name="Maekelae M.R."/>
            <person name="Malavazi I."/>
            <person name="Melin P."/>
            <person name="Meyer V."/>
            <person name="Mielnichuk N."/>
            <person name="Miskei M."/>
            <person name="Molnar A.P."/>
            <person name="Mule G."/>
            <person name="Ngan C.Y."/>
            <person name="Orejas M."/>
            <person name="Orosz E."/>
            <person name="Ouedraogo J.P."/>
            <person name="Overkamp K.M."/>
            <person name="Park H.-S."/>
            <person name="Perrone G."/>
            <person name="Piumi F."/>
            <person name="Punt P.J."/>
            <person name="Ram A.F."/>
            <person name="Ramon A."/>
            <person name="Rauscher S."/>
            <person name="Record E."/>
            <person name="Riano-Pachon D.M."/>
            <person name="Robert V."/>
            <person name="Roehrig J."/>
            <person name="Ruller R."/>
            <person name="Salamov A."/>
            <person name="Salih N.S."/>
            <person name="Samson R.A."/>
            <person name="Sandor E."/>
            <person name="Sanguinetti M."/>
            <person name="Schuetze T."/>
            <person name="Sepcic K."/>
            <person name="Shelest E."/>
            <person name="Sherlock G."/>
            <person name="Sophianopoulou V."/>
            <person name="Squina F.M."/>
            <person name="Sun H."/>
            <person name="Susca A."/>
            <person name="Todd R.B."/>
            <person name="Tsang A."/>
            <person name="Unkles S.E."/>
            <person name="van de Wiele N."/>
            <person name="van Rossen-Uffink D."/>
            <person name="Oliveira J.V."/>
            <person name="Vesth T.C."/>
            <person name="Visser J."/>
            <person name="Yu J.-H."/>
            <person name="Zhou M."/>
            <person name="Andersen M.R."/>
            <person name="Archer D.B."/>
            <person name="Baker S.E."/>
            <person name="Benoit I."/>
            <person name="Brakhage A.A."/>
            <person name="Braus G.H."/>
            <person name="Fischer R."/>
            <person name="Frisvad J.C."/>
            <person name="Goldman G.H."/>
            <person name="Houbraken J."/>
            <person name="Oakley B."/>
            <person name="Pocsi I."/>
            <person name="Scazzocchio C."/>
            <person name="Seiboth B."/>
            <person name="vanKuyk P.A."/>
            <person name="Wortman J."/>
            <person name="Dyer P.S."/>
            <person name="Grigoriev I.V."/>
        </authorList>
    </citation>
    <scope>NUCLEOTIDE SEQUENCE [LARGE SCALE GENOMIC DNA]</scope>
    <source>
        <strain evidence="3">CBS 106.47</strain>
    </source>
</reference>
<evidence type="ECO:0000313" key="3">
    <source>
        <dbReference type="Proteomes" id="UP000184063"/>
    </source>
</evidence>
<feature type="chain" id="PRO_5012092711" evidence="1">
    <location>
        <begin position="25"/>
        <end position="58"/>
    </location>
</feature>
<protein>
    <submittedName>
        <fullName evidence="2">Uncharacterized protein</fullName>
    </submittedName>
</protein>
<evidence type="ECO:0000256" key="1">
    <source>
        <dbReference type="SAM" id="SignalP"/>
    </source>
</evidence>
<name>A0A1M3TKZ0_ASPLC</name>
<dbReference type="VEuPathDB" id="FungiDB:ASPFODRAFT_45175"/>